<organism evidence="7">
    <name type="scientific">uncultured Rubrobacteraceae bacterium</name>
    <dbReference type="NCBI Taxonomy" id="349277"/>
    <lineage>
        <taxon>Bacteria</taxon>
        <taxon>Bacillati</taxon>
        <taxon>Actinomycetota</taxon>
        <taxon>Rubrobacteria</taxon>
        <taxon>Rubrobacterales</taxon>
        <taxon>Rubrobacteraceae</taxon>
        <taxon>environmental samples</taxon>
    </lineage>
</organism>
<dbReference type="EMBL" id="CADCVM010000318">
    <property type="protein sequence ID" value="CAA9508469.1"/>
    <property type="molecule type" value="Genomic_DNA"/>
</dbReference>
<evidence type="ECO:0000256" key="5">
    <source>
        <dbReference type="ARBA" id="ARBA00023306"/>
    </source>
</evidence>
<dbReference type="AlphaFoldDB" id="A0A6J4SYK6"/>
<evidence type="ECO:0000256" key="1">
    <source>
        <dbReference type="ARBA" id="ARBA00022475"/>
    </source>
</evidence>
<gene>
    <name evidence="7" type="ORF">AVDCRST_MAG05-2876</name>
</gene>
<name>A0A6J4SYK6_9ACTN</name>
<reference evidence="7" key="1">
    <citation type="submission" date="2020-02" db="EMBL/GenBank/DDBJ databases">
        <authorList>
            <person name="Meier V. D."/>
        </authorList>
    </citation>
    <scope>NUCLEOTIDE SEQUENCE</scope>
    <source>
        <strain evidence="7">AVDCRST_MAG05</strain>
    </source>
</reference>
<keyword evidence="3" id="KW-0812">Transmembrane</keyword>
<evidence type="ECO:0000256" key="2">
    <source>
        <dbReference type="ARBA" id="ARBA00022618"/>
    </source>
</evidence>
<dbReference type="Gene3D" id="3.10.20.310">
    <property type="entry name" value="membrane protein fhac"/>
    <property type="match status" value="1"/>
</dbReference>
<dbReference type="InterPro" id="IPR013685">
    <property type="entry name" value="POTRA_FtsQ_type"/>
</dbReference>
<keyword evidence="5" id="KW-0131">Cell cycle</keyword>
<keyword evidence="4" id="KW-0472">Membrane</keyword>
<keyword evidence="2" id="KW-0132">Cell division</keyword>
<evidence type="ECO:0000259" key="6">
    <source>
        <dbReference type="Pfam" id="PF08478"/>
    </source>
</evidence>
<evidence type="ECO:0000313" key="7">
    <source>
        <dbReference type="EMBL" id="CAA9508469.1"/>
    </source>
</evidence>
<keyword evidence="4" id="KW-1133">Transmembrane helix</keyword>
<evidence type="ECO:0000256" key="3">
    <source>
        <dbReference type="ARBA" id="ARBA00022692"/>
    </source>
</evidence>
<feature type="domain" description="POTRA" evidence="6">
    <location>
        <begin position="30"/>
        <end position="97"/>
    </location>
</feature>
<sequence length="224" mass="23582">MASHLRSILISLLVALVTTAAVVVVAYLSFPVTGIRVEGATMYPESDAWDAVSKHASLLTLNEEKLERHVEANPWVEGAEVLEDSESGIVTVKVEERRPVLDAEVGGERRTLALDGGELPGPGGAGLNRVELDEDQVGDVLRVGRDLREGGLRMESVDAAGPGGVAATVEGRTVVFAGEVSGDQVRALEGVMGRWREGVVFDLRSPGRVVATMDAEVGDGTGSL</sequence>
<evidence type="ECO:0000256" key="4">
    <source>
        <dbReference type="ARBA" id="ARBA00022989"/>
    </source>
</evidence>
<keyword evidence="1" id="KW-1003">Cell membrane</keyword>
<dbReference type="Pfam" id="PF08478">
    <property type="entry name" value="POTRA_1"/>
    <property type="match status" value="1"/>
</dbReference>
<protein>
    <recommendedName>
        <fullName evidence="6">POTRA domain-containing protein</fullName>
    </recommendedName>
</protein>
<proteinExistence type="predicted"/>
<accession>A0A6J4SYK6</accession>